<gene>
    <name evidence="7" type="ORF">HYC85_008268</name>
</gene>
<protein>
    <submittedName>
        <fullName evidence="7">Uncharacterized protein</fullName>
    </submittedName>
</protein>
<keyword evidence="5 6" id="KW-0472">Membrane</keyword>
<sequence length="147" mass="15944">METIVDSDMTSAICFLTGVCSGSICVIVVAAWTARVHQGFTATISLLAFFIGYTTIAMALPHACVSCYYACYAENPDNRLFDKTIPDCLNLIETGRDVVLPTPRDATILIPMLTSLSKTETSPNVPEGNLILFIWAHYSSESNCHGS</sequence>
<name>A0A7J7HRC4_CAMSI</name>
<proteinExistence type="inferred from homology"/>
<evidence type="ECO:0000313" key="8">
    <source>
        <dbReference type="Proteomes" id="UP000593564"/>
    </source>
</evidence>
<dbReference type="Proteomes" id="UP000593564">
    <property type="component" value="Unassembled WGS sequence"/>
</dbReference>
<evidence type="ECO:0000256" key="4">
    <source>
        <dbReference type="ARBA" id="ARBA00022989"/>
    </source>
</evidence>
<evidence type="ECO:0000256" key="3">
    <source>
        <dbReference type="ARBA" id="ARBA00022692"/>
    </source>
</evidence>
<feature type="transmembrane region" description="Helical" evidence="6">
    <location>
        <begin position="12"/>
        <end position="34"/>
    </location>
</feature>
<organism evidence="7 8">
    <name type="scientific">Camellia sinensis</name>
    <name type="common">Tea plant</name>
    <name type="synonym">Thea sinensis</name>
    <dbReference type="NCBI Taxonomy" id="4442"/>
    <lineage>
        <taxon>Eukaryota</taxon>
        <taxon>Viridiplantae</taxon>
        <taxon>Streptophyta</taxon>
        <taxon>Embryophyta</taxon>
        <taxon>Tracheophyta</taxon>
        <taxon>Spermatophyta</taxon>
        <taxon>Magnoliopsida</taxon>
        <taxon>eudicotyledons</taxon>
        <taxon>Gunneridae</taxon>
        <taxon>Pentapetalae</taxon>
        <taxon>asterids</taxon>
        <taxon>Ericales</taxon>
        <taxon>Theaceae</taxon>
        <taxon>Camellia</taxon>
    </lineage>
</organism>
<comment type="subcellular location">
    <subcellularLocation>
        <location evidence="1">Membrane</location>
        <topology evidence="1">Multi-pass membrane protein</topology>
    </subcellularLocation>
</comment>
<dbReference type="PANTHER" id="PTHR12385:SF93">
    <property type="entry name" value="CHOLINE TRANSPORTER-LIKE PROTEIN"/>
    <property type="match status" value="1"/>
</dbReference>
<keyword evidence="3 6" id="KW-0812">Transmembrane</keyword>
<dbReference type="GO" id="GO:0022857">
    <property type="term" value="F:transmembrane transporter activity"/>
    <property type="evidence" value="ECO:0007669"/>
    <property type="project" value="InterPro"/>
</dbReference>
<dbReference type="InterPro" id="IPR007603">
    <property type="entry name" value="Choline_transptr-like"/>
</dbReference>
<feature type="transmembrane region" description="Helical" evidence="6">
    <location>
        <begin position="40"/>
        <end position="60"/>
    </location>
</feature>
<reference evidence="7 8" key="2">
    <citation type="submission" date="2020-07" db="EMBL/GenBank/DDBJ databases">
        <title>Genome assembly of wild tea tree DASZ reveals pedigree and selection history of tea varieties.</title>
        <authorList>
            <person name="Zhang W."/>
        </authorList>
    </citation>
    <scope>NUCLEOTIDE SEQUENCE [LARGE SCALE GENOMIC DNA]</scope>
    <source>
        <strain evidence="8">cv. G240</strain>
        <tissue evidence="7">Leaf</tissue>
    </source>
</reference>
<dbReference type="AlphaFoldDB" id="A0A7J7HRC4"/>
<keyword evidence="8" id="KW-1185">Reference proteome</keyword>
<keyword evidence="4 6" id="KW-1133">Transmembrane helix</keyword>
<accession>A0A7J7HRC4</accession>
<dbReference type="EMBL" id="JACBKZ010000003">
    <property type="protein sequence ID" value="KAF5955412.1"/>
    <property type="molecule type" value="Genomic_DNA"/>
</dbReference>
<evidence type="ECO:0000256" key="2">
    <source>
        <dbReference type="ARBA" id="ARBA00007168"/>
    </source>
</evidence>
<comment type="caution">
    <text evidence="7">The sequence shown here is derived from an EMBL/GenBank/DDBJ whole genome shotgun (WGS) entry which is preliminary data.</text>
</comment>
<dbReference type="PANTHER" id="PTHR12385">
    <property type="entry name" value="CHOLINE TRANSPORTER-LIKE (SLC FAMILY 44)"/>
    <property type="match status" value="1"/>
</dbReference>
<reference evidence="8" key="1">
    <citation type="journal article" date="2020" name="Nat. Commun.">
        <title>Genome assembly of wild tea tree DASZ reveals pedigree and selection history of tea varieties.</title>
        <authorList>
            <person name="Zhang W."/>
            <person name="Zhang Y."/>
            <person name="Qiu H."/>
            <person name="Guo Y."/>
            <person name="Wan H."/>
            <person name="Zhang X."/>
            <person name="Scossa F."/>
            <person name="Alseekh S."/>
            <person name="Zhang Q."/>
            <person name="Wang P."/>
            <person name="Xu L."/>
            <person name="Schmidt M.H."/>
            <person name="Jia X."/>
            <person name="Li D."/>
            <person name="Zhu A."/>
            <person name="Guo F."/>
            <person name="Chen W."/>
            <person name="Ni D."/>
            <person name="Usadel B."/>
            <person name="Fernie A.R."/>
            <person name="Wen W."/>
        </authorList>
    </citation>
    <scope>NUCLEOTIDE SEQUENCE [LARGE SCALE GENOMIC DNA]</scope>
    <source>
        <strain evidence="8">cv. G240</strain>
    </source>
</reference>
<comment type="similarity">
    <text evidence="2">Belongs to the CTL (choline transporter-like) family.</text>
</comment>
<dbReference type="GO" id="GO:0016020">
    <property type="term" value="C:membrane"/>
    <property type="evidence" value="ECO:0007669"/>
    <property type="project" value="UniProtKB-SubCell"/>
</dbReference>
<evidence type="ECO:0000256" key="1">
    <source>
        <dbReference type="ARBA" id="ARBA00004141"/>
    </source>
</evidence>
<evidence type="ECO:0000256" key="5">
    <source>
        <dbReference type="ARBA" id="ARBA00023136"/>
    </source>
</evidence>
<evidence type="ECO:0000256" key="6">
    <source>
        <dbReference type="SAM" id="Phobius"/>
    </source>
</evidence>
<evidence type="ECO:0000313" key="7">
    <source>
        <dbReference type="EMBL" id="KAF5955412.1"/>
    </source>
</evidence>